<reference evidence="2" key="1">
    <citation type="submission" date="2019-11" db="UniProtKB">
        <authorList>
            <consortium name="WormBaseParasite"/>
        </authorList>
    </citation>
    <scope>IDENTIFICATION</scope>
</reference>
<evidence type="ECO:0000313" key="2">
    <source>
        <dbReference type="WBParaSite" id="MCU_008961-RA"/>
    </source>
</evidence>
<sequence>CTVKFVRRPPPPPPPSTPPPPPPSVAPAEALISAMNLPAYSQFRAQTRTHALPILFTINPCVCF</sequence>
<proteinExistence type="predicted"/>
<accession>A0A5K3FJB7</accession>
<dbReference type="AlphaFoldDB" id="A0A5K3FJB7"/>
<organism evidence="2">
    <name type="scientific">Mesocestoides corti</name>
    <name type="common">Flatworm</name>
    <dbReference type="NCBI Taxonomy" id="53468"/>
    <lineage>
        <taxon>Eukaryota</taxon>
        <taxon>Metazoa</taxon>
        <taxon>Spiralia</taxon>
        <taxon>Lophotrochozoa</taxon>
        <taxon>Platyhelminthes</taxon>
        <taxon>Cestoda</taxon>
        <taxon>Eucestoda</taxon>
        <taxon>Cyclophyllidea</taxon>
        <taxon>Mesocestoididae</taxon>
        <taxon>Mesocestoides</taxon>
    </lineage>
</organism>
<dbReference type="WBParaSite" id="MCU_008961-RA">
    <property type="protein sequence ID" value="MCU_008961-RA"/>
    <property type="gene ID" value="MCU_008961"/>
</dbReference>
<feature type="compositionally biased region" description="Pro residues" evidence="1">
    <location>
        <begin position="8"/>
        <end position="25"/>
    </location>
</feature>
<evidence type="ECO:0000256" key="1">
    <source>
        <dbReference type="SAM" id="MobiDB-lite"/>
    </source>
</evidence>
<protein>
    <submittedName>
        <fullName evidence="2">Myosin motor domain-containing protein</fullName>
    </submittedName>
</protein>
<name>A0A5K3FJB7_MESCO</name>
<feature type="region of interest" description="Disordered" evidence="1">
    <location>
        <begin position="1"/>
        <end position="27"/>
    </location>
</feature>